<protein>
    <submittedName>
        <fullName evidence="2">Uncharacterized protein</fullName>
    </submittedName>
</protein>
<keyword evidence="1" id="KW-0812">Transmembrane</keyword>
<organism evidence="2 3">
    <name type="scientific">Habropoda laboriosa</name>
    <dbReference type="NCBI Taxonomy" id="597456"/>
    <lineage>
        <taxon>Eukaryota</taxon>
        <taxon>Metazoa</taxon>
        <taxon>Ecdysozoa</taxon>
        <taxon>Arthropoda</taxon>
        <taxon>Hexapoda</taxon>
        <taxon>Insecta</taxon>
        <taxon>Pterygota</taxon>
        <taxon>Neoptera</taxon>
        <taxon>Endopterygota</taxon>
        <taxon>Hymenoptera</taxon>
        <taxon>Apocrita</taxon>
        <taxon>Aculeata</taxon>
        <taxon>Apoidea</taxon>
        <taxon>Anthophila</taxon>
        <taxon>Apidae</taxon>
        <taxon>Habropoda</taxon>
    </lineage>
</organism>
<comment type="caution">
    <text evidence="2">The sequence shown here is derived from an EMBL/GenBank/DDBJ whole genome shotgun (WGS) entry which is preliminary data.</text>
</comment>
<keyword evidence="1" id="KW-0472">Membrane</keyword>
<name>A0A0L7QJE2_9HYME</name>
<feature type="transmembrane region" description="Helical" evidence="1">
    <location>
        <begin position="63"/>
        <end position="84"/>
    </location>
</feature>
<sequence length="104" mass="12065">MIISNCGVTAQVSLIGKEASHGTDRGISTANSADEKKVKQNQKTLKYYFNRFRYYHYCFVEKLDTLIGVFCLTLLKIYFFLMGWDNQFLVQDNEKTNMIDVSDE</sequence>
<gene>
    <name evidence="2" type="ORF">WH47_10112</name>
</gene>
<reference evidence="3" key="1">
    <citation type="submission" date="2015-07" db="EMBL/GenBank/DDBJ databases">
        <title>The genome of Habropoda laboriosa.</title>
        <authorList>
            <person name="Pan H."/>
            <person name="Kapheim K."/>
        </authorList>
    </citation>
    <scope>NUCLEOTIDE SEQUENCE [LARGE SCALE GENOMIC DNA]</scope>
</reference>
<proteinExistence type="predicted"/>
<dbReference type="EMBL" id="LHQN01028980">
    <property type="protein sequence ID" value="KOC58738.1"/>
    <property type="molecule type" value="Genomic_DNA"/>
</dbReference>
<accession>A0A0L7QJE2</accession>
<evidence type="ECO:0000313" key="3">
    <source>
        <dbReference type="Proteomes" id="UP000053825"/>
    </source>
</evidence>
<evidence type="ECO:0000313" key="2">
    <source>
        <dbReference type="EMBL" id="KOC58738.1"/>
    </source>
</evidence>
<evidence type="ECO:0000256" key="1">
    <source>
        <dbReference type="SAM" id="Phobius"/>
    </source>
</evidence>
<dbReference type="AlphaFoldDB" id="A0A0L7QJE2"/>
<dbReference type="Proteomes" id="UP000053825">
    <property type="component" value="Unassembled WGS sequence"/>
</dbReference>
<keyword evidence="1" id="KW-1133">Transmembrane helix</keyword>
<keyword evidence="3" id="KW-1185">Reference proteome</keyword>